<dbReference type="InterPro" id="IPR035901">
    <property type="entry name" value="GIY-YIG_endonuc_sf"/>
</dbReference>
<dbReference type="EMBL" id="FOHG01000042">
    <property type="protein sequence ID" value="SET21809.1"/>
    <property type="molecule type" value="Genomic_DNA"/>
</dbReference>
<evidence type="ECO:0000313" key="4">
    <source>
        <dbReference type="Proteomes" id="UP000198612"/>
    </source>
</evidence>
<evidence type="ECO:0000259" key="1">
    <source>
        <dbReference type="PROSITE" id="PS50164"/>
    </source>
</evidence>
<dbReference type="RefSeq" id="WP_089720860.1">
    <property type="nucleotide sequence ID" value="NZ_FNBJ01000050.1"/>
</dbReference>
<dbReference type="Gene3D" id="3.40.1440.10">
    <property type="entry name" value="GIY-YIG endonuclease"/>
    <property type="match status" value="1"/>
</dbReference>
<proteinExistence type="predicted"/>
<evidence type="ECO:0000313" key="5">
    <source>
        <dbReference type="Proteomes" id="UP000199519"/>
    </source>
</evidence>
<protein>
    <submittedName>
        <fullName evidence="3">GIY-YIG catalytic domain-containing protein</fullName>
    </submittedName>
</protein>
<reference evidence="4 5" key="1">
    <citation type="submission" date="2016-10" db="EMBL/GenBank/DDBJ databases">
        <authorList>
            <person name="Varghese N."/>
            <person name="Submissions S."/>
        </authorList>
    </citation>
    <scope>NUCLEOTIDE SEQUENCE [LARGE SCALE GENOMIC DNA]</scope>
    <source>
        <strain evidence="2 5">WG2</strain>
        <strain evidence="3 4">WG5</strain>
    </source>
</reference>
<name>A0A1I0CQ33_9FIRM</name>
<evidence type="ECO:0000313" key="3">
    <source>
        <dbReference type="EMBL" id="SET21809.1"/>
    </source>
</evidence>
<organism evidence="3 4">
    <name type="scientific">Halanaerobium congolense</name>
    <dbReference type="NCBI Taxonomy" id="54121"/>
    <lineage>
        <taxon>Bacteria</taxon>
        <taxon>Bacillati</taxon>
        <taxon>Bacillota</taxon>
        <taxon>Clostridia</taxon>
        <taxon>Halanaerobiales</taxon>
        <taxon>Halanaerobiaceae</taxon>
        <taxon>Halanaerobium</taxon>
    </lineage>
</organism>
<dbReference type="Pfam" id="PF01541">
    <property type="entry name" value="GIY-YIG"/>
    <property type="match status" value="1"/>
</dbReference>
<dbReference type="Proteomes" id="UP000198612">
    <property type="component" value="Unassembled WGS sequence"/>
</dbReference>
<dbReference type="SUPFAM" id="SSF82771">
    <property type="entry name" value="GIY-YIG endonuclease"/>
    <property type="match status" value="1"/>
</dbReference>
<dbReference type="EMBL" id="FNBJ01000050">
    <property type="protein sequence ID" value="SDG13573.1"/>
    <property type="molecule type" value="Genomic_DNA"/>
</dbReference>
<evidence type="ECO:0000313" key="2">
    <source>
        <dbReference type="EMBL" id="SDG13573.1"/>
    </source>
</evidence>
<dbReference type="InterPro" id="IPR000305">
    <property type="entry name" value="GIY-YIG_endonuc"/>
</dbReference>
<feature type="domain" description="GIY-YIG" evidence="1">
    <location>
        <begin position="2"/>
        <end position="91"/>
    </location>
</feature>
<dbReference type="Proteomes" id="UP000199519">
    <property type="component" value="Unassembled WGS sequence"/>
</dbReference>
<dbReference type="PROSITE" id="PS50164">
    <property type="entry name" value="GIY_YIG"/>
    <property type="match status" value="1"/>
</dbReference>
<keyword evidence="5" id="KW-1185">Reference proteome</keyword>
<sequence>MRKYSVYKIVNTKSMGIYYGYTNNFLRRFEEHTFFIKNKAHPNRKIMEASHKYHWTDFKIEEIEKFTLKKEAKMKEEELIIKAFNDPNYILYNEKIPTRSGENLMMSVEANLAKQFFNFKRKNSLNKSELTRQIFEYYFDKTNQKITWTDEDIKGKEKWHIGVRINNKLLKKIDEFSKKKKSNKNVIYHTAMELFFEKNKT</sequence>
<accession>A0A1I0CQ33</accession>
<gene>
    <name evidence="2" type="ORF">SAMN04488598_15017</name>
    <name evidence="3" type="ORF">SAMN04515652_1425</name>
</gene>
<dbReference type="AlphaFoldDB" id="A0A1I0CQ33"/>